<gene>
    <name evidence="2" type="ORF">TRIP_D310069</name>
</gene>
<feature type="transmembrane region" description="Helical" evidence="1">
    <location>
        <begin position="12"/>
        <end position="32"/>
    </location>
</feature>
<keyword evidence="1" id="KW-0472">Membrane</keyword>
<feature type="transmembrane region" description="Helical" evidence="1">
    <location>
        <begin position="117"/>
        <end position="132"/>
    </location>
</feature>
<feature type="transmembrane region" description="Helical" evidence="1">
    <location>
        <begin position="93"/>
        <end position="111"/>
    </location>
</feature>
<sequence length="150" mass="17232">MENTLRTINGVYYSIMMLAVLSAVIVFTLTFMNISTLNIAENSPVGRTFSSLLIIYILISIPLSMWLFYKNTKKWQQLPDKFTKFNAYKKASIIRLWIVGVGLIASVVLVYFMRSNNMMYCALISIIGLYFCKPTANKMIKELDLDEEDI</sequence>
<dbReference type="EMBL" id="UPXZ01000025">
    <property type="protein sequence ID" value="VBB45674.1"/>
    <property type="molecule type" value="Genomic_DNA"/>
</dbReference>
<feature type="transmembrane region" description="Helical" evidence="1">
    <location>
        <begin position="52"/>
        <end position="72"/>
    </location>
</feature>
<organism evidence="2">
    <name type="scientific">uncultured Paludibacter sp</name>
    <dbReference type="NCBI Taxonomy" id="497635"/>
    <lineage>
        <taxon>Bacteria</taxon>
        <taxon>Pseudomonadati</taxon>
        <taxon>Bacteroidota</taxon>
        <taxon>Bacteroidia</taxon>
        <taxon>Bacteroidales</taxon>
        <taxon>Paludibacteraceae</taxon>
        <taxon>Paludibacter</taxon>
        <taxon>environmental samples</taxon>
    </lineage>
</organism>
<protein>
    <submittedName>
        <fullName evidence="2">Uncharacterized protein</fullName>
    </submittedName>
</protein>
<dbReference type="AlphaFoldDB" id="A0A653ACG8"/>
<name>A0A653ACG8_9BACT</name>
<proteinExistence type="predicted"/>
<evidence type="ECO:0000256" key="1">
    <source>
        <dbReference type="SAM" id="Phobius"/>
    </source>
</evidence>
<reference evidence="2" key="1">
    <citation type="submission" date="2018-07" db="EMBL/GenBank/DDBJ databases">
        <authorList>
            <consortium name="Genoscope - CEA"/>
            <person name="William W."/>
        </authorList>
    </citation>
    <scope>NUCLEOTIDE SEQUENCE</scope>
    <source>
        <strain evidence="2">IK1</strain>
    </source>
</reference>
<keyword evidence="1" id="KW-1133">Transmembrane helix</keyword>
<accession>A0A653ACG8</accession>
<keyword evidence="1" id="KW-0812">Transmembrane</keyword>
<evidence type="ECO:0000313" key="2">
    <source>
        <dbReference type="EMBL" id="VBB45674.1"/>
    </source>
</evidence>